<dbReference type="GO" id="GO:0016705">
    <property type="term" value="F:oxidoreductase activity, acting on paired donors, with incorporation or reduction of molecular oxygen"/>
    <property type="evidence" value="ECO:0007669"/>
    <property type="project" value="InterPro"/>
</dbReference>
<keyword evidence="11" id="KW-1185">Reference proteome</keyword>
<dbReference type="InterPro" id="IPR001128">
    <property type="entry name" value="Cyt_P450"/>
</dbReference>
<dbReference type="PANTHER" id="PTHR24305">
    <property type="entry name" value="CYTOCHROME P450"/>
    <property type="match status" value="1"/>
</dbReference>
<dbReference type="GO" id="GO:0005506">
    <property type="term" value="F:iron ion binding"/>
    <property type="evidence" value="ECO:0007669"/>
    <property type="project" value="InterPro"/>
</dbReference>
<sequence>MLNLHLAAILVVPISVALFILRGVYRAYFHPLAKVPGPRLYAATDIPYLYHLVQGRWPHRLKQLHDQYGTAVRYTPRDVSFITAGAWKTIYGHQNNTSKNFSKDYLAYREPKPGQSQIIQAIDSDHKRMRRSLAHAFSEKALRNQEDVMNQYVDAFIAKMAEKASKQEALDIVSWYNFTTFDLIGDLAFGEPFGCLESGGYHPWVAMIFETIHNGVYYQLFQRYPMLKRLAPFLTPAKLVKSLQDHQELTRKTALRRIETGNTEREDFMSYILRHNDEKGLTTDEIIANSSILIIAGSETTATQLSGTTFQLLTNREKYDKLVSEIRTTFTSKDEITLNSVNNLKYLLAVFDEGFRMYPPVPVGLPRVTPPGGASIEGYWIPQNTAVSIPQWSAYQSEHNWVEPQRFIPERWMGDAQFAGDARDVLQPFSVGPRNCIGRNLAYGEMRLILTRLLWHFDLELMDESKDWAANQNIWTLWNKGAMHVKLTPVH</sequence>
<evidence type="ECO:0000256" key="3">
    <source>
        <dbReference type="ARBA" id="ARBA00022617"/>
    </source>
</evidence>
<gene>
    <name evidence="10" type="ORF">PFICI_06361</name>
</gene>
<evidence type="ECO:0000256" key="5">
    <source>
        <dbReference type="ARBA" id="ARBA00023002"/>
    </source>
</evidence>
<dbReference type="SUPFAM" id="SSF48264">
    <property type="entry name" value="Cytochrome P450"/>
    <property type="match status" value="1"/>
</dbReference>
<dbReference type="OMA" id="ARMIFNF"/>
<evidence type="ECO:0000256" key="9">
    <source>
        <dbReference type="RuleBase" id="RU000461"/>
    </source>
</evidence>
<dbReference type="InterPro" id="IPR036396">
    <property type="entry name" value="Cyt_P450_sf"/>
</dbReference>
<dbReference type="InParanoid" id="W3X5R6"/>
<dbReference type="KEGG" id="pfy:PFICI_06361"/>
<dbReference type="InterPro" id="IPR050121">
    <property type="entry name" value="Cytochrome_P450_monoxygenase"/>
</dbReference>
<evidence type="ECO:0000256" key="6">
    <source>
        <dbReference type="ARBA" id="ARBA00023004"/>
    </source>
</evidence>
<evidence type="ECO:0000313" key="10">
    <source>
        <dbReference type="EMBL" id="ETS81359.1"/>
    </source>
</evidence>
<dbReference type="eggNOG" id="KOG0158">
    <property type="taxonomic scope" value="Eukaryota"/>
</dbReference>
<keyword evidence="4 8" id="KW-0479">Metal-binding</keyword>
<dbReference type="PRINTS" id="PR00463">
    <property type="entry name" value="EP450I"/>
</dbReference>
<dbReference type="Proteomes" id="UP000030651">
    <property type="component" value="Unassembled WGS sequence"/>
</dbReference>
<dbReference type="GO" id="GO:0004497">
    <property type="term" value="F:monooxygenase activity"/>
    <property type="evidence" value="ECO:0007669"/>
    <property type="project" value="UniProtKB-KW"/>
</dbReference>
<accession>W3X5R6</accession>
<keyword evidence="5 9" id="KW-0560">Oxidoreductase</keyword>
<comment type="cofactor">
    <cofactor evidence="1 8">
        <name>heme</name>
        <dbReference type="ChEBI" id="CHEBI:30413"/>
    </cofactor>
</comment>
<evidence type="ECO:0000313" key="11">
    <source>
        <dbReference type="Proteomes" id="UP000030651"/>
    </source>
</evidence>
<evidence type="ECO:0000256" key="2">
    <source>
        <dbReference type="ARBA" id="ARBA00010617"/>
    </source>
</evidence>
<dbReference type="Pfam" id="PF00067">
    <property type="entry name" value="p450"/>
    <property type="match status" value="1"/>
</dbReference>
<dbReference type="GO" id="GO:0009403">
    <property type="term" value="P:toxin biosynthetic process"/>
    <property type="evidence" value="ECO:0007669"/>
    <property type="project" value="UniProtKB-ARBA"/>
</dbReference>
<dbReference type="InterPro" id="IPR017972">
    <property type="entry name" value="Cyt_P450_CS"/>
</dbReference>
<dbReference type="PANTHER" id="PTHR24305:SF230">
    <property type="entry name" value="P450, PUTATIVE (EUROFUNG)-RELATED"/>
    <property type="match status" value="1"/>
</dbReference>
<evidence type="ECO:0000256" key="8">
    <source>
        <dbReference type="PIRSR" id="PIRSR602401-1"/>
    </source>
</evidence>
<dbReference type="CDD" id="cd11058">
    <property type="entry name" value="CYP60B-like"/>
    <property type="match status" value="1"/>
</dbReference>
<dbReference type="GeneID" id="19271374"/>
<dbReference type="FunFam" id="1.10.630.10:FF:000047">
    <property type="entry name" value="Cytochrome P450 monooxygenase"/>
    <property type="match status" value="1"/>
</dbReference>
<dbReference type="AlphaFoldDB" id="W3X5R6"/>
<comment type="similarity">
    <text evidence="2 9">Belongs to the cytochrome P450 family.</text>
</comment>
<dbReference type="HOGENOM" id="CLU_001570_14_11_1"/>
<evidence type="ECO:0008006" key="12">
    <source>
        <dbReference type="Google" id="ProtNLM"/>
    </source>
</evidence>
<keyword evidence="6 8" id="KW-0408">Iron</keyword>
<protein>
    <recommendedName>
        <fullName evidence="12">Isotrichodermin C-15 hydroxylase</fullName>
    </recommendedName>
</protein>
<dbReference type="RefSeq" id="XP_007833133.1">
    <property type="nucleotide sequence ID" value="XM_007834942.1"/>
</dbReference>
<dbReference type="PROSITE" id="PS00086">
    <property type="entry name" value="CYTOCHROME_P450"/>
    <property type="match status" value="1"/>
</dbReference>
<dbReference type="Gene3D" id="1.10.630.10">
    <property type="entry name" value="Cytochrome P450"/>
    <property type="match status" value="1"/>
</dbReference>
<name>W3X5R6_PESFW</name>
<organism evidence="10 11">
    <name type="scientific">Pestalotiopsis fici (strain W106-1 / CGMCC3.15140)</name>
    <dbReference type="NCBI Taxonomy" id="1229662"/>
    <lineage>
        <taxon>Eukaryota</taxon>
        <taxon>Fungi</taxon>
        <taxon>Dikarya</taxon>
        <taxon>Ascomycota</taxon>
        <taxon>Pezizomycotina</taxon>
        <taxon>Sordariomycetes</taxon>
        <taxon>Xylariomycetidae</taxon>
        <taxon>Amphisphaeriales</taxon>
        <taxon>Sporocadaceae</taxon>
        <taxon>Pestalotiopsis</taxon>
    </lineage>
</organism>
<feature type="binding site" description="axial binding residue" evidence="8">
    <location>
        <position position="436"/>
    </location>
    <ligand>
        <name>heme</name>
        <dbReference type="ChEBI" id="CHEBI:30413"/>
    </ligand>
    <ligandPart>
        <name>Fe</name>
        <dbReference type="ChEBI" id="CHEBI:18248"/>
    </ligandPart>
</feature>
<dbReference type="OrthoDB" id="1470350at2759"/>
<dbReference type="GO" id="GO:0020037">
    <property type="term" value="F:heme binding"/>
    <property type="evidence" value="ECO:0007669"/>
    <property type="project" value="InterPro"/>
</dbReference>
<evidence type="ECO:0000256" key="7">
    <source>
        <dbReference type="ARBA" id="ARBA00023033"/>
    </source>
</evidence>
<evidence type="ECO:0000256" key="4">
    <source>
        <dbReference type="ARBA" id="ARBA00022723"/>
    </source>
</evidence>
<dbReference type="EMBL" id="KI912112">
    <property type="protein sequence ID" value="ETS81359.1"/>
    <property type="molecule type" value="Genomic_DNA"/>
</dbReference>
<proteinExistence type="inferred from homology"/>
<keyword evidence="7 9" id="KW-0503">Monooxygenase</keyword>
<reference evidence="11" key="1">
    <citation type="journal article" date="2015" name="BMC Genomics">
        <title>Genomic and transcriptomic analysis of the endophytic fungus Pestalotiopsis fici reveals its lifestyle and high potential for synthesis of natural products.</title>
        <authorList>
            <person name="Wang X."/>
            <person name="Zhang X."/>
            <person name="Liu L."/>
            <person name="Xiang M."/>
            <person name="Wang W."/>
            <person name="Sun X."/>
            <person name="Che Y."/>
            <person name="Guo L."/>
            <person name="Liu G."/>
            <person name="Guo L."/>
            <person name="Wang C."/>
            <person name="Yin W.B."/>
            <person name="Stadler M."/>
            <person name="Zhang X."/>
            <person name="Liu X."/>
        </authorList>
    </citation>
    <scope>NUCLEOTIDE SEQUENCE [LARGE SCALE GENOMIC DNA]</scope>
    <source>
        <strain evidence="11">W106-1 / CGMCC3.15140</strain>
    </source>
</reference>
<evidence type="ECO:0000256" key="1">
    <source>
        <dbReference type="ARBA" id="ARBA00001971"/>
    </source>
</evidence>
<keyword evidence="3 8" id="KW-0349">Heme</keyword>
<dbReference type="InterPro" id="IPR002401">
    <property type="entry name" value="Cyt_P450_E_grp-I"/>
</dbReference>
<dbReference type="PRINTS" id="PR00385">
    <property type="entry name" value="P450"/>
</dbReference>